<name>A0A8K0HYE5_COCNU</name>
<feature type="domain" description="GBF-interacting protein 1 N-terminal" evidence="2">
    <location>
        <begin position="20"/>
        <end position="63"/>
    </location>
</feature>
<dbReference type="OrthoDB" id="690067at2759"/>
<evidence type="ECO:0000256" key="1">
    <source>
        <dbReference type="SAM" id="MobiDB-lite"/>
    </source>
</evidence>
<dbReference type="InterPro" id="IPR009060">
    <property type="entry name" value="UBA-like_sf"/>
</dbReference>
<keyword evidence="4" id="KW-1185">Reference proteome</keyword>
<reference evidence="3" key="1">
    <citation type="journal article" date="2017" name="Gigascience">
        <title>The genome draft of coconut (Cocos nucifera).</title>
        <authorList>
            <person name="Xiao Y."/>
            <person name="Xu P."/>
            <person name="Fan H."/>
            <person name="Baudouin L."/>
            <person name="Xia W."/>
            <person name="Bocs S."/>
            <person name="Xu J."/>
            <person name="Li Q."/>
            <person name="Guo A."/>
            <person name="Zhou L."/>
            <person name="Li J."/>
            <person name="Wu Y."/>
            <person name="Ma Z."/>
            <person name="Armero A."/>
            <person name="Issali A.E."/>
            <person name="Liu N."/>
            <person name="Peng M."/>
            <person name="Yang Y."/>
        </authorList>
    </citation>
    <scope>NUCLEOTIDE SEQUENCE</scope>
    <source>
        <tissue evidence="3">Spear leaf of Hainan Tall coconut</tissue>
    </source>
</reference>
<dbReference type="Pfam" id="PF06972">
    <property type="entry name" value="GIP1_N"/>
    <property type="match status" value="1"/>
</dbReference>
<protein>
    <recommendedName>
        <fullName evidence="2">GBF-interacting protein 1 N-terminal domain-containing protein</fullName>
    </recommendedName>
</protein>
<evidence type="ECO:0000313" key="4">
    <source>
        <dbReference type="Proteomes" id="UP000797356"/>
    </source>
</evidence>
<comment type="caution">
    <text evidence="3">The sequence shown here is derived from an EMBL/GenBank/DDBJ whole genome shotgun (WGS) entry which is preliminary data.</text>
</comment>
<dbReference type="InterPro" id="IPR009719">
    <property type="entry name" value="GIP1_N"/>
</dbReference>
<evidence type="ECO:0000313" key="3">
    <source>
        <dbReference type="EMBL" id="KAG1330504.1"/>
    </source>
</evidence>
<dbReference type="AlphaFoldDB" id="A0A8K0HYE5"/>
<accession>A0A8K0HYE5</accession>
<proteinExistence type="predicted"/>
<sequence>MNRGRKKGSGGGGTPVATAIPPEAMEMVERVKEVVDRSDHEVYAALKACKMDPDYAANFLMSLGVLLPLINQEEAKHGIPVFGYRIT</sequence>
<organism evidence="3 4">
    <name type="scientific">Cocos nucifera</name>
    <name type="common">Coconut palm</name>
    <dbReference type="NCBI Taxonomy" id="13894"/>
    <lineage>
        <taxon>Eukaryota</taxon>
        <taxon>Viridiplantae</taxon>
        <taxon>Streptophyta</taxon>
        <taxon>Embryophyta</taxon>
        <taxon>Tracheophyta</taxon>
        <taxon>Spermatophyta</taxon>
        <taxon>Magnoliopsida</taxon>
        <taxon>Liliopsida</taxon>
        <taxon>Arecaceae</taxon>
        <taxon>Arecoideae</taxon>
        <taxon>Cocoseae</taxon>
        <taxon>Attaleinae</taxon>
        <taxon>Cocos</taxon>
    </lineage>
</organism>
<gene>
    <name evidence="3" type="ORF">COCNU_02G004720</name>
</gene>
<dbReference type="EMBL" id="CM017873">
    <property type="protein sequence ID" value="KAG1330504.1"/>
    <property type="molecule type" value="Genomic_DNA"/>
</dbReference>
<dbReference type="Proteomes" id="UP000797356">
    <property type="component" value="Chromosome 2"/>
</dbReference>
<dbReference type="PANTHER" id="PTHR46445:SF3">
    <property type="entry name" value="RNA POLYMERASE II DEGRADATION FACTOR-LIKE PROTEIN (DUF1296)-RELATED"/>
    <property type="match status" value="1"/>
</dbReference>
<dbReference type="Gene3D" id="1.10.8.10">
    <property type="entry name" value="DNA helicase RuvA subunit, C-terminal domain"/>
    <property type="match status" value="1"/>
</dbReference>
<dbReference type="SUPFAM" id="SSF46934">
    <property type="entry name" value="UBA-like"/>
    <property type="match status" value="1"/>
</dbReference>
<reference evidence="3" key="2">
    <citation type="submission" date="2019-07" db="EMBL/GenBank/DDBJ databases">
        <authorList>
            <person name="Yang Y."/>
            <person name="Bocs S."/>
            <person name="Baudouin L."/>
        </authorList>
    </citation>
    <scope>NUCLEOTIDE SEQUENCE</scope>
    <source>
        <tissue evidence="3">Spear leaf of Hainan Tall coconut</tissue>
    </source>
</reference>
<dbReference type="PANTHER" id="PTHR46445">
    <property type="entry name" value="RNA POLYMERASE II DEGRADATION FACTOR-LIKE PROTEIN (DUF1296)"/>
    <property type="match status" value="1"/>
</dbReference>
<feature type="region of interest" description="Disordered" evidence="1">
    <location>
        <begin position="1"/>
        <end position="22"/>
    </location>
</feature>
<evidence type="ECO:0000259" key="2">
    <source>
        <dbReference type="Pfam" id="PF06972"/>
    </source>
</evidence>